<protein>
    <submittedName>
        <fullName evidence="2">Uncharacterized protein</fullName>
    </submittedName>
</protein>
<dbReference type="PANTHER" id="PTHR13491:SF0">
    <property type="entry name" value="ZINC FINGER CCHC DOMAIN-CONTAINING PROTEIN 10"/>
    <property type="match status" value="1"/>
</dbReference>
<gene>
    <name evidence="2" type="ORF">ACA1_278830</name>
</gene>
<feature type="region of interest" description="Disordered" evidence="1">
    <location>
        <begin position="223"/>
        <end position="285"/>
    </location>
</feature>
<feature type="compositionally biased region" description="Low complexity" evidence="1">
    <location>
        <begin position="262"/>
        <end position="285"/>
    </location>
</feature>
<dbReference type="RefSeq" id="XP_004344655.1">
    <property type="nucleotide sequence ID" value="XM_004344605.1"/>
</dbReference>
<evidence type="ECO:0000313" key="3">
    <source>
        <dbReference type="Proteomes" id="UP000011083"/>
    </source>
</evidence>
<feature type="compositionally biased region" description="Low complexity" evidence="1">
    <location>
        <begin position="226"/>
        <end position="243"/>
    </location>
</feature>
<dbReference type="GeneID" id="14921784"/>
<dbReference type="AlphaFoldDB" id="L8H6N7"/>
<feature type="compositionally biased region" description="Acidic residues" evidence="1">
    <location>
        <begin position="429"/>
        <end position="445"/>
    </location>
</feature>
<name>L8H6N7_ACACF</name>
<proteinExistence type="predicted"/>
<feature type="region of interest" description="Disordered" evidence="1">
    <location>
        <begin position="87"/>
        <end position="116"/>
    </location>
</feature>
<reference evidence="2 3" key="1">
    <citation type="journal article" date="2013" name="Genome Biol.">
        <title>Genome of Acanthamoeba castellanii highlights extensive lateral gene transfer and early evolution of tyrosine kinase signaling.</title>
        <authorList>
            <person name="Clarke M."/>
            <person name="Lohan A.J."/>
            <person name="Liu B."/>
            <person name="Lagkouvardos I."/>
            <person name="Roy S."/>
            <person name="Zafar N."/>
            <person name="Bertelli C."/>
            <person name="Schilde C."/>
            <person name="Kianianmomeni A."/>
            <person name="Burglin T.R."/>
            <person name="Frech C."/>
            <person name="Turcotte B."/>
            <person name="Kopec K.O."/>
            <person name="Synnott J.M."/>
            <person name="Choo C."/>
            <person name="Paponov I."/>
            <person name="Finkler A."/>
            <person name="Soon Heng Tan C."/>
            <person name="Hutchins A.P."/>
            <person name="Weinmeier T."/>
            <person name="Rattei T."/>
            <person name="Chu J.S."/>
            <person name="Gimenez G."/>
            <person name="Irimia M."/>
            <person name="Rigden D.J."/>
            <person name="Fitzpatrick D.A."/>
            <person name="Lorenzo-Morales J."/>
            <person name="Bateman A."/>
            <person name="Chiu C.H."/>
            <person name="Tang P."/>
            <person name="Hegemann P."/>
            <person name="Fromm H."/>
            <person name="Raoult D."/>
            <person name="Greub G."/>
            <person name="Miranda-Saavedra D."/>
            <person name="Chen N."/>
            <person name="Nash P."/>
            <person name="Ginger M.L."/>
            <person name="Horn M."/>
            <person name="Schaap P."/>
            <person name="Caler L."/>
            <person name="Loftus B."/>
        </authorList>
    </citation>
    <scope>NUCLEOTIDE SEQUENCE [LARGE SCALE GENOMIC DNA]</scope>
    <source>
        <strain evidence="2 3">Neff</strain>
    </source>
</reference>
<feature type="region of interest" description="Disordered" evidence="1">
    <location>
        <begin position="19"/>
        <end position="41"/>
    </location>
</feature>
<dbReference type="VEuPathDB" id="AmoebaDB:ACA1_278830"/>
<dbReference type="InterPro" id="IPR039715">
    <property type="entry name" value="ZCCHC10"/>
</dbReference>
<evidence type="ECO:0000256" key="1">
    <source>
        <dbReference type="SAM" id="MobiDB-lite"/>
    </source>
</evidence>
<dbReference type="EMBL" id="KB007908">
    <property type="protein sequence ID" value="ELR20912.1"/>
    <property type="molecule type" value="Genomic_DNA"/>
</dbReference>
<dbReference type="PANTHER" id="PTHR13491">
    <property type="entry name" value="ZCCHC10 PROTEIN"/>
    <property type="match status" value="1"/>
</dbReference>
<dbReference type="KEGG" id="acan:ACA1_278830"/>
<evidence type="ECO:0000313" key="2">
    <source>
        <dbReference type="EMBL" id="ELR20912.1"/>
    </source>
</evidence>
<dbReference type="Proteomes" id="UP000011083">
    <property type="component" value="Unassembled WGS sequence"/>
</dbReference>
<organism evidence="2 3">
    <name type="scientific">Acanthamoeba castellanii (strain ATCC 30010 / Neff)</name>
    <dbReference type="NCBI Taxonomy" id="1257118"/>
    <lineage>
        <taxon>Eukaryota</taxon>
        <taxon>Amoebozoa</taxon>
        <taxon>Discosea</taxon>
        <taxon>Longamoebia</taxon>
        <taxon>Centramoebida</taxon>
        <taxon>Acanthamoebidae</taxon>
        <taxon>Acanthamoeba</taxon>
    </lineage>
</organism>
<sequence>MSDASGASSAFSSIMTSSSAIPGSLSASSSSPSPSSSSSLSSSHPSAIFPLGWPSLNTGGLGGVPLLQTTQLPASAAAAATGAPLAAWGSTPPTQPAGQVLAQPQGLGGQRSGGLPYPYPYHQQQRVLQVVARLPGLGSVSVCVEAGSKVQDLIMCIETQVWGACGVPVEVRKLSDSLGIDLPPSYEVGKLLDSSDDSDRDADQHYVVHAHFRRLDTHPLPSPIFSSSSSSSSSAASATCSSSPRTRGAASSAPISIPNNVTASSSSSSSLSSSSATSCSPTSTSPRQRVAQLAFVESPPTKILQNKEFCFTVAFTLPSDTPEEAEQAWRGPDAGKLLKVAVACEAGEAVPEQNFTVRTMVMMEGNSKDMIGVFGRLRVNSYYGRKRYLIRVFCADAVGWRSNTLTSDPVTVLSKKCKHRTKRAKDATDEGDAEDADDDQPSAAT</sequence>
<keyword evidence="3" id="KW-1185">Reference proteome</keyword>
<accession>L8H6N7</accession>
<feature type="region of interest" description="Disordered" evidence="1">
    <location>
        <begin position="415"/>
        <end position="445"/>
    </location>
</feature>